<accession>A0A839PYR8</accession>
<dbReference type="InterPro" id="IPR012867">
    <property type="entry name" value="DUF1648"/>
</dbReference>
<feature type="transmembrane region" description="Helical" evidence="2">
    <location>
        <begin position="119"/>
        <end position="140"/>
    </location>
</feature>
<feature type="transmembrane region" description="Helical" evidence="2">
    <location>
        <begin position="180"/>
        <end position="199"/>
    </location>
</feature>
<proteinExistence type="predicted"/>
<dbReference type="Proteomes" id="UP000590811">
    <property type="component" value="Unassembled WGS sequence"/>
</dbReference>
<protein>
    <recommendedName>
        <fullName evidence="3">DUF1648 domain-containing protein</fullName>
    </recommendedName>
</protein>
<feature type="domain" description="DUF1648" evidence="3">
    <location>
        <begin position="19"/>
        <end position="64"/>
    </location>
</feature>
<organism evidence="4 5">
    <name type="scientific">Terracoccus luteus</name>
    <dbReference type="NCBI Taxonomy" id="53356"/>
    <lineage>
        <taxon>Bacteria</taxon>
        <taxon>Bacillati</taxon>
        <taxon>Actinomycetota</taxon>
        <taxon>Actinomycetes</taxon>
        <taxon>Micrococcales</taxon>
        <taxon>Intrasporangiaceae</taxon>
        <taxon>Terracoccus</taxon>
    </lineage>
</organism>
<keyword evidence="2" id="KW-0812">Transmembrane</keyword>
<keyword evidence="2" id="KW-1133">Transmembrane helix</keyword>
<feature type="transmembrane region" description="Helical" evidence="2">
    <location>
        <begin position="85"/>
        <end position="107"/>
    </location>
</feature>
<name>A0A839PYR8_9MICO</name>
<comment type="caution">
    <text evidence="4">The sequence shown here is derived from an EMBL/GenBank/DDBJ whole genome shotgun (WGS) entry which is preliminary data.</text>
</comment>
<dbReference type="AlphaFoldDB" id="A0A839PYR8"/>
<gene>
    <name evidence="4" type="ORF">FHW14_000690</name>
</gene>
<feature type="region of interest" description="Disordered" evidence="1">
    <location>
        <begin position="146"/>
        <end position="165"/>
    </location>
</feature>
<evidence type="ECO:0000313" key="4">
    <source>
        <dbReference type="EMBL" id="MBB2985541.1"/>
    </source>
</evidence>
<sequence>MRDRTTSSLVVGALAGPVLALVGVAVTASRSGRLPETVATHWGPGGEADGFMSRTSAVVVAALLTALLPQLLTVVAVVSHRTTRGLLAGVATGTAALLAVVGFGTLLAQQGQPAPGGDVSPGLFVGVGLVAGLASGMLVARLGQAPGDPADGSTSRPTDGPTLDVAPTTRLAWTGRAGSAPALVAGVVALAAVPVVLVLGAGWVAVPLALVALLALVTATAHVVVDQHGLRVTAVGLAWARVPLDEVASAGPGTVSALGDFGGWGWRHGRDGRTAWVTRSGPALVVQRVDAPDVLVTVERPDEAAAVLNTLAARRRTAHR</sequence>
<dbReference type="EMBL" id="JACHVT010000002">
    <property type="protein sequence ID" value="MBB2985541.1"/>
    <property type="molecule type" value="Genomic_DNA"/>
</dbReference>
<dbReference type="RefSeq" id="WP_184508218.1">
    <property type="nucleotide sequence ID" value="NZ_JACHVT010000002.1"/>
</dbReference>
<feature type="transmembrane region" description="Helical" evidence="2">
    <location>
        <begin position="55"/>
        <end position="78"/>
    </location>
</feature>
<dbReference type="Pfam" id="PF07853">
    <property type="entry name" value="DUF1648"/>
    <property type="match status" value="1"/>
</dbReference>
<evidence type="ECO:0000259" key="3">
    <source>
        <dbReference type="Pfam" id="PF07853"/>
    </source>
</evidence>
<keyword evidence="2" id="KW-0472">Membrane</keyword>
<reference evidence="4 5" key="1">
    <citation type="submission" date="2020-08" db="EMBL/GenBank/DDBJ databases">
        <title>Genomic Encyclopedia of Type Strains, Phase IV (KMG-V): Genome sequencing to study the core and pangenomes of soil and plant-associated prokaryotes.</title>
        <authorList>
            <person name="Whitman W."/>
        </authorList>
    </citation>
    <scope>NUCLEOTIDE SEQUENCE [LARGE SCALE GENOMIC DNA]</scope>
    <source>
        <strain evidence="4 5">B3ACCR2</strain>
    </source>
</reference>
<evidence type="ECO:0000256" key="2">
    <source>
        <dbReference type="SAM" id="Phobius"/>
    </source>
</evidence>
<evidence type="ECO:0000313" key="5">
    <source>
        <dbReference type="Proteomes" id="UP000590811"/>
    </source>
</evidence>
<feature type="transmembrane region" description="Helical" evidence="2">
    <location>
        <begin position="205"/>
        <end position="225"/>
    </location>
</feature>
<evidence type="ECO:0000256" key="1">
    <source>
        <dbReference type="SAM" id="MobiDB-lite"/>
    </source>
</evidence>